<keyword evidence="3" id="KW-0732">Signal</keyword>
<feature type="compositionally biased region" description="Basic and acidic residues" evidence="2">
    <location>
        <begin position="238"/>
        <end position="247"/>
    </location>
</feature>
<feature type="region of interest" description="Disordered" evidence="2">
    <location>
        <begin position="48"/>
        <end position="70"/>
    </location>
</feature>
<evidence type="ECO:0000313" key="4">
    <source>
        <dbReference type="EnsemblMetazoa" id="CLYHEMP022240.1"/>
    </source>
</evidence>
<feature type="compositionally biased region" description="Low complexity" evidence="2">
    <location>
        <begin position="184"/>
        <end position="200"/>
    </location>
</feature>
<sequence length="514" mass="55968">MRERWLLTLFIIVTFVTGSQEENKKKKSGLQIESIEYKTLIPKDSNAGFSQDDDIMTGASTASISPSKPTVSVNVEDDAVDLMSPRSKREVDYPSFDDIYSYIHHPSSELFDELTATATVTDPVSDGGDDGAPSPHAGAGMKGIMNELKASKHHKLTRNDIRQLAKKAVILATLKKLKDSKTGTAKSSTPAKPSPITTPKSSKKHKKGKKSKKKHHSEKHTHISESTTPSITSTTSSKDNEMSEDLSKASTNHQDALNDDSSATSSPVNADLLPNNDAVDISKKSNIGKIDDSVANMFEDADSTKTPTEKSTSTGRTQLTEKVKSLRSFLVKADPAVIPLKFLPDLPSGLRMIGWKEMIDKKKKQLNELEATVGAVDDATETKPVSLNIDVEDQIPSKTAAAAAEESDLTELTGDKKSSDPISLQHIGYLQRHIKGARSLRKLIAKTLVGHCKSTGKRIFDAFVAMDKALARAQTIATVIGKKFNIDIDRIDALVGDKEDQVVETFLKDIFTKI</sequence>
<feature type="compositionally biased region" description="Low complexity" evidence="2">
    <location>
        <begin position="224"/>
        <end position="237"/>
    </location>
</feature>
<name>A0A7M5XEV0_9CNID</name>
<evidence type="ECO:0000313" key="5">
    <source>
        <dbReference type="Proteomes" id="UP000594262"/>
    </source>
</evidence>
<protein>
    <recommendedName>
        <fullName evidence="6">Cnidarian restricted protein</fullName>
    </recommendedName>
</protein>
<dbReference type="Proteomes" id="UP000594262">
    <property type="component" value="Unplaced"/>
</dbReference>
<evidence type="ECO:0000256" key="1">
    <source>
        <dbReference type="SAM" id="Coils"/>
    </source>
</evidence>
<evidence type="ECO:0000256" key="2">
    <source>
        <dbReference type="SAM" id="MobiDB-lite"/>
    </source>
</evidence>
<feature type="compositionally biased region" description="Polar residues" evidence="2">
    <location>
        <begin position="248"/>
        <end position="268"/>
    </location>
</feature>
<feature type="region of interest" description="Disordered" evidence="2">
    <location>
        <begin position="121"/>
        <end position="141"/>
    </location>
</feature>
<feature type="chain" id="PRO_5029668007" description="Cnidarian restricted protein" evidence="3">
    <location>
        <begin position="19"/>
        <end position="514"/>
    </location>
</feature>
<accession>A0A7M5XEV0</accession>
<organism evidence="4 5">
    <name type="scientific">Clytia hemisphaerica</name>
    <dbReference type="NCBI Taxonomy" id="252671"/>
    <lineage>
        <taxon>Eukaryota</taxon>
        <taxon>Metazoa</taxon>
        <taxon>Cnidaria</taxon>
        <taxon>Hydrozoa</taxon>
        <taxon>Hydroidolina</taxon>
        <taxon>Leptothecata</taxon>
        <taxon>Obeliida</taxon>
        <taxon>Clytiidae</taxon>
        <taxon>Clytia</taxon>
    </lineage>
</organism>
<feature type="compositionally biased region" description="Low complexity" evidence="2">
    <location>
        <begin position="304"/>
        <end position="314"/>
    </location>
</feature>
<reference evidence="4" key="1">
    <citation type="submission" date="2021-01" db="UniProtKB">
        <authorList>
            <consortium name="EnsemblMetazoa"/>
        </authorList>
    </citation>
    <scope>IDENTIFICATION</scope>
</reference>
<dbReference type="GeneID" id="136803791"/>
<keyword evidence="5" id="KW-1185">Reference proteome</keyword>
<evidence type="ECO:0008006" key="6">
    <source>
        <dbReference type="Google" id="ProtNLM"/>
    </source>
</evidence>
<dbReference type="OrthoDB" id="5600252at2759"/>
<feature type="coiled-coil region" evidence="1">
    <location>
        <begin position="352"/>
        <end position="379"/>
    </location>
</feature>
<dbReference type="RefSeq" id="XP_066916618.1">
    <property type="nucleotide sequence ID" value="XM_067060517.1"/>
</dbReference>
<keyword evidence="1" id="KW-0175">Coiled coil</keyword>
<dbReference type="EnsemblMetazoa" id="CLYHEMT022240.1">
    <property type="protein sequence ID" value="CLYHEMP022240.1"/>
    <property type="gene ID" value="CLYHEMG022240"/>
</dbReference>
<feature type="signal peptide" evidence="3">
    <location>
        <begin position="1"/>
        <end position="18"/>
    </location>
</feature>
<dbReference type="AlphaFoldDB" id="A0A7M5XEV0"/>
<feature type="compositionally biased region" description="Basic residues" evidence="2">
    <location>
        <begin position="201"/>
        <end position="219"/>
    </location>
</feature>
<proteinExistence type="predicted"/>
<feature type="compositionally biased region" description="Polar residues" evidence="2">
    <location>
        <begin position="58"/>
        <end position="70"/>
    </location>
</feature>
<feature type="region of interest" description="Disordered" evidence="2">
    <location>
        <begin position="178"/>
        <end position="276"/>
    </location>
</feature>
<feature type="region of interest" description="Disordered" evidence="2">
    <location>
        <begin position="299"/>
        <end position="318"/>
    </location>
</feature>
<evidence type="ECO:0000256" key="3">
    <source>
        <dbReference type="SAM" id="SignalP"/>
    </source>
</evidence>